<keyword evidence="2" id="KW-1185">Reference proteome</keyword>
<protein>
    <submittedName>
        <fullName evidence="1">Uncharacterized protein</fullName>
    </submittedName>
</protein>
<reference evidence="2" key="1">
    <citation type="submission" date="2013-01" db="EMBL/GenBank/DDBJ databases">
        <title>Draft Genome Sequence of a Mulberry Tree, Morus notabilis C.K. Schneid.</title>
        <authorList>
            <person name="He N."/>
            <person name="Zhao S."/>
        </authorList>
    </citation>
    <scope>NUCLEOTIDE SEQUENCE</scope>
</reference>
<gene>
    <name evidence="1" type="ORF">L484_000958</name>
</gene>
<dbReference type="EMBL" id="KE344617">
    <property type="protein sequence ID" value="EXB72068.1"/>
    <property type="molecule type" value="Genomic_DNA"/>
</dbReference>
<name>W9RDP9_9ROSA</name>
<evidence type="ECO:0000313" key="2">
    <source>
        <dbReference type="Proteomes" id="UP000030645"/>
    </source>
</evidence>
<sequence length="145" mass="16514">MRTTSRSSRCRQSFPPFCSQLRLLHSENLDDFYSYGPRSTCSRYLKHLVPVVYTTTHKKAKSDNGIMGVRRHSGSGALAEVQLFTICRALNGLTVHHHSKSPAHLAFLLGDFVVFSALDNALKIRSVLWFSRLHFAQPHFLFPLR</sequence>
<organism evidence="1 2">
    <name type="scientific">Morus notabilis</name>
    <dbReference type="NCBI Taxonomy" id="981085"/>
    <lineage>
        <taxon>Eukaryota</taxon>
        <taxon>Viridiplantae</taxon>
        <taxon>Streptophyta</taxon>
        <taxon>Embryophyta</taxon>
        <taxon>Tracheophyta</taxon>
        <taxon>Spermatophyta</taxon>
        <taxon>Magnoliopsida</taxon>
        <taxon>eudicotyledons</taxon>
        <taxon>Gunneridae</taxon>
        <taxon>Pentapetalae</taxon>
        <taxon>rosids</taxon>
        <taxon>fabids</taxon>
        <taxon>Rosales</taxon>
        <taxon>Moraceae</taxon>
        <taxon>Moreae</taxon>
        <taxon>Morus</taxon>
    </lineage>
</organism>
<proteinExistence type="predicted"/>
<dbReference type="Proteomes" id="UP000030645">
    <property type="component" value="Unassembled WGS sequence"/>
</dbReference>
<dbReference type="AlphaFoldDB" id="W9RDP9"/>
<evidence type="ECO:0000313" key="1">
    <source>
        <dbReference type="EMBL" id="EXB72068.1"/>
    </source>
</evidence>
<accession>W9RDP9</accession>